<evidence type="ECO:0000313" key="2">
    <source>
        <dbReference type="EMBL" id="KOO24640.1"/>
    </source>
</evidence>
<dbReference type="PANTHER" id="PTHR12905:SF0">
    <property type="entry name" value="CALCINEURIN-LIKE PHOSPHOESTERASE DOMAIN-CONTAINING PROTEIN"/>
    <property type="match status" value="1"/>
</dbReference>
<dbReference type="AlphaFoldDB" id="A0A0M0JDU1"/>
<dbReference type="SUPFAM" id="SSF56300">
    <property type="entry name" value="Metallo-dependent phosphatases"/>
    <property type="match status" value="1"/>
</dbReference>
<keyword evidence="3" id="KW-1185">Reference proteome</keyword>
<dbReference type="PANTHER" id="PTHR12905">
    <property type="entry name" value="METALLOPHOSPHOESTERASE"/>
    <property type="match status" value="1"/>
</dbReference>
<name>A0A0M0JDU1_9EUKA</name>
<proteinExistence type="predicted"/>
<organism evidence="2 3">
    <name type="scientific">Chrysochromulina tobinii</name>
    <dbReference type="NCBI Taxonomy" id="1460289"/>
    <lineage>
        <taxon>Eukaryota</taxon>
        <taxon>Haptista</taxon>
        <taxon>Haptophyta</taxon>
        <taxon>Prymnesiophyceae</taxon>
        <taxon>Prymnesiales</taxon>
        <taxon>Chrysochromulinaceae</taxon>
        <taxon>Chrysochromulina</taxon>
    </lineage>
</organism>
<dbReference type="EMBL" id="JWZX01003072">
    <property type="protein sequence ID" value="KOO24640.1"/>
    <property type="molecule type" value="Genomic_DNA"/>
</dbReference>
<feature type="domain" description="Calcineurin-like phosphoesterase" evidence="1">
    <location>
        <begin position="63"/>
        <end position="228"/>
    </location>
</feature>
<dbReference type="GO" id="GO:0016787">
    <property type="term" value="F:hydrolase activity"/>
    <property type="evidence" value="ECO:0007669"/>
    <property type="project" value="InterPro"/>
</dbReference>
<gene>
    <name evidence="2" type="ORF">Ctob_007500</name>
</gene>
<reference evidence="3" key="1">
    <citation type="journal article" date="2015" name="PLoS Genet.">
        <title>Genome Sequence and Transcriptome Analyses of Chrysochromulina tobin: Metabolic Tools for Enhanced Algal Fitness in the Prominent Order Prymnesiales (Haptophyceae).</title>
        <authorList>
            <person name="Hovde B.T."/>
            <person name="Deodato C.R."/>
            <person name="Hunsperger H.M."/>
            <person name="Ryken S.A."/>
            <person name="Yost W."/>
            <person name="Jha R.K."/>
            <person name="Patterson J."/>
            <person name="Monnat R.J. Jr."/>
            <person name="Barlow S.B."/>
            <person name="Starkenburg S.R."/>
            <person name="Cattolico R.A."/>
        </authorList>
    </citation>
    <scope>NUCLEOTIDE SEQUENCE</scope>
    <source>
        <strain evidence="3">CCMP291</strain>
    </source>
</reference>
<dbReference type="Proteomes" id="UP000037460">
    <property type="component" value="Unassembled WGS sequence"/>
</dbReference>
<dbReference type="Gene3D" id="3.60.21.10">
    <property type="match status" value="1"/>
</dbReference>
<comment type="caution">
    <text evidence="2">The sequence shown here is derived from an EMBL/GenBank/DDBJ whole genome shotgun (WGS) entry which is preliminary data.</text>
</comment>
<dbReference type="Pfam" id="PF00149">
    <property type="entry name" value="Metallophos"/>
    <property type="match status" value="1"/>
</dbReference>
<evidence type="ECO:0000313" key="3">
    <source>
        <dbReference type="Proteomes" id="UP000037460"/>
    </source>
</evidence>
<dbReference type="InterPro" id="IPR051693">
    <property type="entry name" value="UPF0046_metallophosphoest"/>
</dbReference>
<protein>
    <submittedName>
        <fullName evidence="2">Metallophosphoesterase</fullName>
    </submittedName>
</protein>
<dbReference type="OrthoDB" id="630188at2759"/>
<evidence type="ECO:0000259" key="1">
    <source>
        <dbReference type="Pfam" id="PF00149"/>
    </source>
</evidence>
<dbReference type="InterPro" id="IPR029052">
    <property type="entry name" value="Metallo-depent_PP-like"/>
</dbReference>
<sequence length="270" mass="29699">MRDATIPVALLLACSRSPSPKLCAPLTSTRYGEGTSLHVDLRGARTIRRLGTLPKQPEGSVRCVFISDTHAHLEGLQLPMGDVLVHTGDITFCAQGGLAALEGFNEAMAKLPHTHKVVIAGNHDKRLLQLGKVEARKVLSACHYLENSGVKLCGLHFWGSPFSARHKKRSSNTAFQYSEELQRTIWRYTPNDVDVLLTHGASAPSPLLRAAIARIQPYLHAHGHEHEYHGATLLWEPWPLAEDEEPLRDDLQDAMLALPRHSATCPFGPA</sequence>
<dbReference type="InterPro" id="IPR004843">
    <property type="entry name" value="Calcineurin-like_PHP"/>
</dbReference>
<accession>A0A0M0JDU1</accession>